<dbReference type="AlphaFoldDB" id="A0ABC9NPB3"/>
<evidence type="ECO:0000313" key="2">
    <source>
        <dbReference type="Proteomes" id="UP000003042"/>
    </source>
</evidence>
<sequence>MILCHSILGKMISNERFSRTVAGCQPSAKKAGRFIARDQQA</sequence>
<gene>
    <name evidence="1" type="ORF">ESCAB7627_0340</name>
</gene>
<comment type="caution">
    <text evidence="1">The sequence shown here is derived from an EMBL/GenBank/DDBJ whole genome shotgun (WGS) entry which is preliminary data.</text>
</comment>
<dbReference type="Proteomes" id="UP000003042">
    <property type="component" value="Unassembled WGS sequence"/>
</dbReference>
<accession>A0ABC9NPB3</accession>
<organism evidence="1 2">
    <name type="scientific">Escherichia albertii (strain TW07627)</name>
    <dbReference type="NCBI Taxonomy" id="502347"/>
    <lineage>
        <taxon>Bacteria</taxon>
        <taxon>Pseudomonadati</taxon>
        <taxon>Pseudomonadota</taxon>
        <taxon>Gammaproteobacteria</taxon>
        <taxon>Enterobacterales</taxon>
        <taxon>Enterobacteriaceae</taxon>
        <taxon>Escherichia</taxon>
    </lineage>
</organism>
<name>A0ABC9NPB3_ESCAT</name>
<proteinExistence type="predicted"/>
<protein>
    <submittedName>
        <fullName evidence="1">Uncharacterized protein</fullName>
    </submittedName>
</protein>
<evidence type="ECO:0000313" key="1">
    <source>
        <dbReference type="EMBL" id="EDS92123.1"/>
    </source>
</evidence>
<dbReference type="EMBL" id="ABKX01000004">
    <property type="protein sequence ID" value="EDS92123.1"/>
    <property type="molecule type" value="Genomic_DNA"/>
</dbReference>
<reference evidence="1 2" key="1">
    <citation type="submission" date="2008-02" db="EMBL/GenBank/DDBJ databases">
        <title>Annotation of Escherichia albertii TW07627.</title>
        <authorList>
            <person name="Sutton G."/>
            <person name="Whittam T.S."/>
            <person name="Sebastian Y."/>
        </authorList>
    </citation>
    <scope>NUCLEOTIDE SEQUENCE [LARGE SCALE GENOMIC DNA]</scope>
    <source>
        <strain evidence="1 2">TW07627</strain>
    </source>
</reference>